<evidence type="ECO:0000313" key="2">
    <source>
        <dbReference type="Proteomes" id="UP000789570"/>
    </source>
</evidence>
<gene>
    <name evidence="1" type="ORF">FCALED_LOCUS1163</name>
</gene>
<sequence length="54" mass="6035">MKAGGDKRASTPSSKTAMHGMNPRVVMMSYLSVERVTCFYDMFVMESLDAVQLE</sequence>
<proteinExistence type="predicted"/>
<accession>A0A9N8VAV3</accession>
<name>A0A9N8VAV3_9GLOM</name>
<comment type="caution">
    <text evidence="1">The sequence shown here is derived from an EMBL/GenBank/DDBJ whole genome shotgun (WGS) entry which is preliminary data.</text>
</comment>
<organism evidence="1 2">
    <name type="scientific">Funneliformis caledonium</name>
    <dbReference type="NCBI Taxonomy" id="1117310"/>
    <lineage>
        <taxon>Eukaryota</taxon>
        <taxon>Fungi</taxon>
        <taxon>Fungi incertae sedis</taxon>
        <taxon>Mucoromycota</taxon>
        <taxon>Glomeromycotina</taxon>
        <taxon>Glomeromycetes</taxon>
        <taxon>Glomerales</taxon>
        <taxon>Glomeraceae</taxon>
        <taxon>Funneliformis</taxon>
    </lineage>
</organism>
<dbReference type="AlphaFoldDB" id="A0A9N8VAV3"/>
<reference evidence="1" key="1">
    <citation type="submission" date="2021-06" db="EMBL/GenBank/DDBJ databases">
        <authorList>
            <person name="Kallberg Y."/>
            <person name="Tangrot J."/>
            <person name="Rosling A."/>
        </authorList>
    </citation>
    <scope>NUCLEOTIDE SEQUENCE</scope>
    <source>
        <strain evidence="1">UK204</strain>
    </source>
</reference>
<dbReference type="EMBL" id="CAJVPQ010000140">
    <property type="protein sequence ID" value="CAG8450008.1"/>
    <property type="molecule type" value="Genomic_DNA"/>
</dbReference>
<evidence type="ECO:0000313" key="1">
    <source>
        <dbReference type="EMBL" id="CAG8450008.1"/>
    </source>
</evidence>
<protein>
    <submittedName>
        <fullName evidence="1">17020_t:CDS:1</fullName>
    </submittedName>
</protein>
<dbReference type="Proteomes" id="UP000789570">
    <property type="component" value="Unassembled WGS sequence"/>
</dbReference>
<keyword evidence="2" id="KW-1185">Reference proteome</keyword>